<reference evidence="1 2" key="1">
    <citation type="submission" date="2018-08" db="EMBL/GenBank/DDBJ databases">
        <title>Sequencing the genomes of 1000 actinobacteria strains.</title>
        <authorList>
            <person name="Klenk H.-P."/>
        </authorList>
    </citation>
    <scope>NUCLEOTIDE SEQUENCE [LARGE SCALE GENOMIC DNA]</scope>
    <source>
        <strain evidence="1 2">DSM 44099</strain>
    </source>
</reference>
<proteinExistence type="predicted"/>
<dbReference type="RefSeq" id="WP_116067026.1">
    <property type="nucleotide sequence ID" value="NZ_BONB01000015.1"/>
</dbReference>
<sequence>MDGDLRVDPDLLRDRAAELSLVARALATGGFGLGVDAPDWSAGVALAALASTVSSTLGSAAARVAHSGDLLRSAAAGYEDADRRAAVRLHRVG</sequence>
<evidence type="ECO:0000313" key="1">
    <source>
        <dbReference type="EMBL" id="REF95321.1"/>
    </source>
</evidence>
<comment type="caution">
    <text evidence="1">The sequence shown here is derived from an EMBL/GenBank/DDBJ whole genome shotgun (WGS) entry which is preliminary data.</text>
</comment>
<organism evidence="1 2">
    <name type="scientific">Asanoa ferruginea</name>
    <dbReference type="NCBI Taxonomy" id="53367"/>
    <lineage>
        <taxon>Bacteria</taxon>
        <taxon>Bacillati</taxon>
        <taxon>Actinomycetota</taxon>
        <taxon>Actinomycetes</taxon>
        <taxon>Micromonosporales</taxon>
        <taxon>Micromonosporaceae</taxon>
        <taxon>Asanoa</taxon>
    </lineage>
</organism>
<gene>
    <name evidence="1" type="ORF">DFJ67_1274</name>
</gene>
<name>A0A3D9ZDA8_9ACTN</name>
<protein>
    <recommendedName>
        <fullName evidence="3">Excreted virulence factor EspC (Type VII ESX diderm)</fullName>
    </recommendedName>
</protein>
<dbReference type="OrthoDB" id="3393220at2"/>
<evidence type="ECO:0008006" key="3">
    <source>
        <dbReference type="Google" id="ProtNLM"/>
    </source>
</evidence>
<dbReference type="EMBL" id="QUMQ01000001">
    <property type="protein sequence ID" value="REF95321.1"/>
    <property type="molecule type" value="Genomic_DNA"/>
</dbReference>
<dbReference type="AlphaFoldDB" id="A0A3D9ZDA8"/>
<accession>A0A3D9ZDA8</accession>
<keyword evidence="2" id="KW-1185">Reference proteome</keyword>
<dbReference type="Proteomes" id="UP000256913">
    <property type="component" value="Unassembled WGS sequence"/>
</dbReference>
<evidence type="ECO:0000313" key="2">
    <source>
        <dbReference type="Proteomes" id="UP000256913"/>
    </source>
</evidence>